<dbReference type="EMBL" id="CM039173">
    <property type="protein sequence ID" value="KAH9768164.1"/>
    <property type="molecule type" value="Genomic_DNA"/>
</dbReference>
<keyword evidence="2" id="KW-1185">Reference proteome</keyword>
<organism evidence="1 2">
    <name type="scientific">Citrus sinensis</name>
    <name type="common">Sweet orange</name>
    <name type="synonym">Citrus aurantium var. sinensis</name>
    <dbReference type="NCBI Taxonomy" id="2711"/>
    <lineage>
        <taxon>Eukaryota</taxon>
        <taxon>Viridiplantae</taxon>
        <taxon>Streptophyta</taxon>
        <taxon>Embryophyta</taxon>
        <taxon>Tracheophyta</taxon>
        <taxon>Spermatophyta</taxon>
        <taxon>Magnoliopsida</taxon>
        <taxon>eudicotyledons</taxon>
        <taxon>Gunneridae</taxon>
        <taxon>Pentapetalae</taxon>
        <taxon>rosids</taxon>
        <taxon>malvids</taxon>
        <taxon>Sapindales</taxon>
        <taxon>Rutaceae</taxon>
        <taxon>Aurantioideae</taxon>
        <taxon>Citrus</taxon>
    </lineage>
</organism>
<reference evidence="2" key="1">
    <citation type="journal article" date="2023" name="Hortic. Res.">
        <title>A chromosome-level phased genome enabling allele-level studies in sweet orange: a case study on citrus Huanglongbing tolerance.</title>
        <authorList>
            <person name="Wu B."/>
            <person name="Yu Q."/>
            <person name="Deng Z."/>
            <person name="Duan Y."/>
            <person name="Luo F."/>
            <person name="Gmitter F. Jr."/>
        </authorList>
    </citation>
    <scope>NUCLEOTIDE SEQUENCE [LARGE SCALE GENOMIC DNA]</scope>
    <source>
        <strain evidence="2">cv. Valencia</strain>
    </source>
</reference>
<evidence type="ECO:0000313" key="1">
    <source>
        <dbReference type="EMBL" id="KAH9768164.1"/>
    </source>
</evidence>
<evidence type="ECO:0000313" key="2">
    <source>
        <dbReference type="Proteomes" id="UP000829398"/>
    </source>
</evidence>
<name>A0ACB8L403_CITSI</name>
<protein>
    <submittedName>
        <fullName evidence="1">Uncharacterized protein</fullName>
    </submittedName>
</protein>
<sequence length="254" mass="28069">MTNLQQRKEGEEEWDQEQEDAISLCDLSTDHYSDDYDNGGNLDQFDRDSEDDNFEFSFNNPSIITNQNDAGLINSDDDSINAINFCGKIIGYNNGSGNDNNARNYKQQGEAVNTTRVENQTLRLKKSASSESQSQSQPQLATGSNRYRSGSKSNSSRYKPMVLIGLVKIRTEMDLSDIKKRQSKMRNPTTTSPMPPGTAGGDNGSTAGGGGSERRRNSNRWGLVRSLTCGARFGNAFARTAFSCFTFSDFRVAN</sequence>
<dbReference type="Proteomes" id="UP000829398">
    <property type="component" value="Chromosome 4"/>
</dbReference>
<proteinExistence type="predicted"/>
<gene>
    <name evidence="1" type="ORF">KPL71_011525</name>
</gene>
<accession>A0ACB8L403</accession>
<comment type="caution">
    <text evidence="1">The sequence shown here is derived from an EMBL/GenBank/DDBJ whole genome shotgun (WGS) entry which is preliminary data.</text>
</comment>